<feature type="compositionally biased region" description="Polar residues" evidence="1">
    <location>
        <begin position="61"/>
        <end position="77"/>
    </location>
</feature>
<feature type="region of interest" description="Disordered" evidence="1">
    <location>
        <begin position="61"/>
        <end position="87"/>
    </location>
</feature>
<dbReference type="EMBL" id="JANPWB010000002">
    <property type="protein sequence ID" value="KAJ1207576.1"/>
    <property type="molecule type" value="Genomic_DNA"/>
</dbReference>
<evidence type="ECO:0000256" key="1">
    <source>
        <dbReference type="SAM" id="MobiDB-lite"/>
    </source>
</evidence>
<name>A0AAV7W3M9_PLEWA</name>
<protein>
    <submittedName>
        <fullName evidence="2">Uncharacterized protein</fullName>
    </submittedName>
</protein>
<evidence type="ECO:0000313" key="3">
    <source>
        <dbReference type="Proteomes" id="UP001066276"/>
    </source>
</evidence>
<dbReference type="Proteomes" id="UP001066276">
    <property type="component" value="Chromosome 1_2"/>
</dbReference>
<gene>
    <name evidence="2" type="ORF">NDU88_002967</name>
</gene>
<keyword evidence="3" id="KW-1185">Reference proteome</keyword>
<comment type="caution">
    <text evidence="2">The sequence shown here is derived from an EMBL/GenBank/DDBJ whole genome shotgun (WGS) entry which is preliminary data.</text>
</comment>
<evidence type="ECO:0000313" key="2">
    <source>
        <dbReference type="EMBL" id="KAJ1207576.1"/>
    </source>
</evidence>
<accession>A0AAV7W3M9</accession>
<reference evidence="2" key="1">
    <citation type="journal article" date="2022" name="bioRxiv">
        <title>Sequencing and chromosome-scale assembly of the giantPleurodeles waltlgenome.</title>
        <authorList>
            <person name="Brown T."/>
            <person name="Elewa A."/>
            <person name="Iarovenko S."/>
            <person name="Subramanian E."/>
            <person name="Araus A.J."/>
            <person name="Petzold A."/>
            <person name="Susuki M."/>
            <person name="Suzuki K.-i.T."/>
            <person name="Hayashi T."/>
            <person name="Toyoda A."/>
            <person name="Oliveira C."/>
            <person name="Osipova E."/>
            <person name="Leigh N.D."/>
            <person name="Simon A."/>
            <person name="Yun M.H."/>
        </authorList>
    </citation>
    <scope>NUCLEOTIDE SEQUENCE</scope>
    <source>
        <strain evidence="2">20211129_DDA</strain>
        <tissue evidence="2">Liver</tissue>
    </source>
</reference>
<dbReference type="AlphaFoldDB" id="A0AAV7W3M9"/>
<proteinExistence type="predicted"/>
<organism evidence="2 3">
    <name type="scientific">Pleurodeles waltl</name>
    <name type="common">Iberian ribbed newt</name>
    <dbReference type="NCBI Taxonomy" id="8319"/>
    <lineage>
        <taxon>Eukaryota</taxon>
        <taxon>Metazoa</taxon>
        <taxon>Chordata</taxon>
        <taxon>Craniata</taxon>
        <taxon>Vertebrata</taxon>
        <taxon>Euteleostomi</taxon>
        <taxon>Amphibia</taxon>
        <taxon>Batrachia</taxon>
        <taxon>Caudata</taxon>
        <taxon>Salamandroidea</taxon>
        <taxon>Salamandridae</taxon>
        <taxon>Pleurodelinae</taxon>
        <taxon>Pleurodeles</taxon>
    </lineage>
</organism>
<sequence>MPQERHEGKGVHRVKDYLSPYGPHRDWLDKYSAQTTTAQRHHTQGKQHCSVCTQAPQLHKQTARGSISKAHTQGQQTARRHQRQGRLRSNAHCTELYPTLNRRHETVHTVCTPDPFRPGQLCALTHYTAGGGGAQPLACKRTRVSRTPRRPALSRPALLARGPGSYLPSRRCGNRCRRGPRNGGRGERCVRFPRQPGLYGPALRLFQRQQATEARGGAQPRTLRSIWGRGNAEETGAKVLALGSGDP</sequence>